<dbReference type="SMART" id="SM00342">
    <property type="entry name" value="HTH_ARAC"/>
    <property type="match status" value="1"/>
</dbReference>
<proteinExistence type="predicted"/>
<protein>
    <submittedName>
        <fullName evidence="6">AraC family transcriptional regulator</fullName>
    </submittedName>
</protein>
<dbReference type="InterPro" id="IPR018062">
    <property type="entry name" value="HTH_AraC-typ_CS"/>
</dbReference>
<dbReference type="GO" id="GO:0043565">
    <property type="term" value="F:sequence-specific DNA binding"/>
    <property type="evidence" value="ECO:0007669"/>
    <property type="project" value="InterPro"/>
</dbReference>
<gene>
    <name evidence="6" type="ORF">ABQM86_20305</name>
</gene>
<feature type="domain" description="HTH araC/xylS-type" evidence="5">
    <location>
        <begin position="176"/>
        <end position="274"/>
    </location>
</feature>
<dbReference type="EMBL" id="CP165735">
    <property type="protein sequence ID" value="XDV71271.1"/>
    <property type="molecule type" value="Genomic_DNA"/>
</dbReference>
<dbReference type="InterPro" id="IPR003313">
    <property type="entry name" value="AraC-bd"/>
</dbReference>
<dbReference type="SUPFAM" id="SSF46689">
    <property type="entry name" value="Homeodomain-like"/>
    <property type="match status" value="2"/>
</dbReference>
<dbReference type="InterPro" id="IPR050204">
    <property type="entry name" value="AraC_XylS_family_regulators"/>
</dbReference>
<keyword evidence="2" id="KW-0238">DNA-binding</keyword>
<accession>A0AB39YQU2</accession>
<dbReference type="InterPro" id="IPR009057">
    <property type="entry name" value="Homeodomain-like_sf"/>
</dbReference>
<dbReference type="PROSITE" id="PS00041">
    <property type="entry name" value="HTH_ARAC_FAMILY_1"/>
    <property type="match status" value="1"/>
</dbReference>
<sequence>MEELQEGPVSGIAMSYDCAVTGVDYVINRTPNPAWGIKDFVNSRSHILAYCVSGKAYYRVNGTSHRVVSGTLIFLPAGMPHTGRSDRDDPWHFVSAAFQLAALDEESANLLKDLPPITHNVPAEVGSLFYQMRVAWEAKQPGHQLQIRGLLSLVLSRAVEEYTRPALSAPHARRVATVTAHLLENYHSVYSVEELAQMSGLSPSHFRVVFKKVTGMTATNYQQHIRITKATEFLSSGEHNVTETARLLGFRDVYYFSRLYKRVTGINPSRLAKG</sequence>
<keyword evidence="3" id="KW-0010">Activator</keyword>
<evidence type="ECO:0000259" key="5">
    <source>
        <dbReference type="PROSITE" id="PS01124"/>
    </source>
</evidence>
<dbReference type="PROSITE" id="PS01124">
    <property type="entry name" value="HTH_ARAC_FAMILY_2"/>
    <property type="match status" value="1"/>
</dbReference>
<evidence type="ECO:0000313" key="6">
    <source>
        <dbReference type="EMBL" id="XDV71271.1"/>
    </source>
</evidence>
<dbReference type="InterPro" id="IPR037923">
    <property type="entry name" value="HTH-like"/>
</dbReference>
<dbReference type="SUPFAM" id="SSF51215">
    <property type="entry name" value="Regulatory protein AraC"/>
    <property type="match status" value="1"/>
</dbReference>
<dbReference type="Gene3D" id="1.10.10.60">
    <property type="entry name" value="Homeodomain-like"/>
    <property type="match status" value="2"/>
</dbReference>
<organism evidence="6">
    <name type="scientific">Paenarthrobacter sp. AMU7</name>
    <dbReference type="NCBI Taxonomy" id="3162492"/>
    <lineage>
        <taxon>Bacteria</taxon>
        <taxon>Bacillati</taxon>
        <taxon>Actinomycetota</taxon>
        <taxon>Actinomycetes</taxon>
        <taxon>Micrococcales</taxon>
        <taxon>Micrococcaceae</taxon>
        <taxon>Paenarthrobacter</taxon>
    </lineage>
</organism>
<dbReference type="GO" id="GO:0003700">
    <property type="term" value="F:DNA-binding transcription factor activity"/>
    <property type="evidence" value="ECO:0007669"/>
    <property type="project" value="InterPro"/>
</dbReference>
<evidence type="ECO:0000256" key="2">
    <source>
        <dbReference type="ARBA" id="ARBA00023125"/>
    </source>
</evidence>
<keyword evidence="4" id="KW-0804">Transcription</keyword>
<dbReference type="PANTHER" id="PTHR46796">
    <property type="entry name" value="HTH-TYPE TRANSCRIPTIONAL ACTIVATOR RHAS-RELATED"/>
    <property type="match status" value="1"/>
</dbReference>
<evidence type="ECO:0000256" key="1">
    <source>
        <dbReference type="ARBA" id="ARBA00023015"/>
    </source>
</evidence>
<name>A0AB39YQU2_9MICC</name>
<keyword evidence="1" id="KW-0805">Transcription regulation</keyword>
<evidence type="ECO:0000256" key="3">
    <source>
        <dbReference type="ARBA" id="ARBA00023159"/>
    </source>
</evidence>
<dbReference type="InterPro" id="IPR014710">
    <property type="entry name" value="RmlC-like_jellyroll"/>
</dbReference>
<dbReference type="PANTHER" id="PTHR46796:SF7">
    <property type="entry name" value="ARAC FAMILY TRANSCRIPTIONAL REGULATOR"/>
    <property type="match status" value="1"/>
</dbReference>
<evidence type="ECO:0000256" key="4">
    <source>
        <dbReference type="ARBA" id="ARBA00023163"/>
    </source>
</evidence>
<reference evidence="6" key="1">
    <citation type="submission" date="2024-07" db="EMBL/GenBank/DDBJ databases">
        <authorList>
            <person name="Li J."/>
            <person name="Wei H."/>
            <person name="Ma J."/>
        </authorList>
    </citation>
    <scope>NUCLEOTIDE SEQUENCE</scope>
    <source>
        <strain evidence="6">AMU7</strain>
    </source>
</reference>
<dbReference type="RefSeq" id="WP_280624529.1">
    <property type="nucleotide sequence ID" value="NZ_CP165735.1"/>
</dbReference>
<dbReference type="Pfam" id="PF12833">
    <property type="entry name" value="HTH_18"/>
    <property type="match status" value="1"/>
</dbReference>
<dbReference type="InterPro" id="IPR018060">
    <property type="entry name" value="HTH_AraC"/>
</dbReference>
<dbReference type="Pfam" id="PF02311">
    <property type="entry name" value="AraC_binding"/>
    <property type="match status" value="1"/>
</dbReference>
<dbReference type="AlphaFoldDB" id="A0AB39YQU2"/>
<dbReference type="Gene3D" id="2.60.120.10">
    <property type="entry name" value="Jelly Rolls"/>
    <property type="match status" value="1"/>
</dbReference>